<sequence>MIISVRSLSYDQLKRNLERDDKIVIWSCDTCVKHCGIAGMEKMIVLEDLLKEDGYTVIKKELVSESCQINLAKKHKDANKDIFNQATAIILLTCEIGYQCVKTVFPKVKVIATAKTFGSGNFSNKKGPILTSPLPGTNLELDPEGYTLNNIVEEFNL</sequence>
<gene>
    <name evidence="1" type="ORF">AC477_03985</name>
</gene>
<name>A0A0M0BSX2_9ARCH</name>
<evidence type="ECO:0000313" key="2">
    <source>
        <dbReference type="Proteomes" id="UP000037237"/>
    </source>
</evidence>
<comment type="caution">
    <text evidence="1">The sequence shown here is derived from an EMBL/GenBank/DDBJ whole genome shotgun (WGS) entry which is preliminary data.</text>
</comment>
<organism evidence="1 2">
    <name type="scientific">miscellaneous Crenarchaeota group-1 archaeon SG8-32-1</name>
    <dbReference type="NCBI Taxonomy" id="1685124"/>
    <lineage>
        <taxon>Archaea</taxon>
        <taxon>Candidatus Bathyarchaeota</taxon>
        <taxon>MCG-1</taxon>
    </lineage>
</organism>
<accession>A0A0M0BSX2</accession>
<dbReference type="Proteomes" id="UP000037237">
    <property type="component" value="Unassembled WGS sequence"/>
</dbReference>
<evidence type="ECO:0000313" key="1">
    <source>
        <dbReference type="EMBL" id="KON31697.1"/>
    </source>
</evidence>
<protein>
    <submittedName>
        <fullName evidence="1">Uncharacterized protein</fullName>
    </submittedName>
</protein>
<reference evidence="1 2" key="1">
    <citation type="submission" date="2015-06" db="EMBL/GenBank/DDBJ databases">
        <title>New insights into the roles of widespread benthic archaea in carbon and nitrogen cycling.</title>
        <authorList>
            <person name="Lazar C.S."/>
            <person name="Baker B.J."/>
            <person name="Seitz K.W."/>
            <person name="Hyde A.S."/>
            <person name="Dick G.J."/>
            <person name="Hinrichs K.-U."/>
            <person name="Teske A.P."/>
        </authorList>
    </citation>
    <scope>NUCLEOTIDE SEQUENCE [LARGE SCALE GENOMIC DNA]</scope>
    <source>
        <strain evidence="1">SG8-32-1</strain>
    </source>
</reference>
<dbReference type="AlphaFoldDB" id="A0A0M0BSX2"/>
<dbReference type="EMBL" id="LFWU01000093">
    <property type="protein sequence ID" value="KON31697.1"/>
    <property type="molecule type" value="Genomic_DNA"/>
</dbReference>
<proteinExistence type="predicted"/>
<feature type="non-terminal residue" evidence="1">
    <location>
        <position position="157"/>
    </location>
</feature>